<keyword evidence="3" id="KW-1185">Reference proteome</keyword>
<accession>A0ABS0EJI1</accession>
<evidence type="ECO:0000313" key="3">
    <source>
        <dbReference type="Proteomes" id="UP000611215"/>
    </source>
</evidence>
<dbReference type="Proteomes" id="UP000611215">
    <property type="component" value="Unassembled WGS sequence"/>
</dbReference>
<dbReference type="RefSeq" id="WP_195871872.1">
    <property type="nucleotide sequence ID" value="NZ_JADOET010000010.1"/>
</dbReference>
<keyword evidence="1" id="KW-0472">Membrane</keyword>
<keyword evidence="1" id="KW-1133">Transmembrane helix</keyword>
<evidence type="ECO:0000313" key="2">
    <source>
        <dbReference type="EMBL" id="MBF8150610.1"/>
    </source>
</evidence>
<evidence type="ECO:0000256" key="1">
    <source>
        <dbReference type="SAM" id="Phobius"/>
    </source>
</evidence>
<feature type="transmembrane region" description="Helical" evidence="1">
    <location>
        <begin position="21"/>
        <end position="40"/>
    </location>
</feature>
<reference evidence="2 3" key="1">
    <citation type="submission" date="2020-11" db="EMBL/GenBank/DDBJ databases">
        <title>Winogradskyella marina sp. nov., isolated from marine sediment.</title>
        <authorList>
            <person name="Bo J."/>
            <person name="Wang S."/>
            <person name="Song X."/>
            <person name="Du Z."/>
        </authorList>
    </citation>
    <scope>NUCLEOTIDE SEQUENCE [LARGE SCALE GENOMIC DNA]</scope>
    <source>
        <strain evidence="2 3">F6397</strain>
    </source>
</reference>
<comment type="caution">
    <text evidence="2">The sequence shown here is derived from an EMBL/GenBank/DDBJ whole genome shotgun (WGS) entry which is preliminary data.</text>
</comment>
<protein>
    <submittedName>
        <fullName evidence="2">Uncharacterized protein</fullName>
    </submittedName>
</protein>
<dbReference type="EMBL" id="JADOET010000010">
    <property type="protein sequence ID" value="MBF8150610.1"/>
    <property type="molecule type" value="Genomic_DNA"/>
</dbReference>
<keyword evidence="1" id="KW-0812">Transmembrane</keyword>
<organism evidence="2 3">
    <name type="scientific">Winogradskyella marina</name>
    <dbReference type="NCBI Taxonomy" id="2785530"/>
    <lineage>
        <taxon>Bacteria</taxon>
        <taxon>Pseudomonadati</taxon>
        <taxon>Bacteroidota</taxon>
        <taxon>Flavobacteriia</taxon>
        <taxon>Flavobacteriales</taxon>
        <taxon>Flavobacteriaceae</taxon>
        <taxon>Winogradskyella</taxon>
    </lineage>
</organism>
<gene>
    <name evidence="2" type="ORF">ITJ86_11925</name>
</gene>
<proteinExistence type="predicted"/>
<name>A0ABS0EJI1_9FLAO</name>
<sequence>MKNIENNLAKNKANKTTLNLGNLYLPMLCCLLFFGCHVIAAQEEEEEEMETQDDYMPFNMNAHLKNMHTWHGFVVHPGAMFATSLEYNSRNSKLTIGLWGGAGLTTIDVLNSNTGDYVSANYQELSIYAKYRFSENVFIEAVSHNNFTGVEERGDKLRYWSYDRDQGYNFVDLNFGLNVSKHTALYFATILGGGSGDYEIQDNGDLENSWTHYLEIKSKVWEKDDYKLSLFVGGAWSFITDKTFYTEGQGNIVNVGAALNKNINLGKVKIPAEVTAMWNPEKQKTVLQLDITIF</sequence>